<dbReference type="InterPro" id="IPR001585">
    <property type="entry name" value="TAL/FSA"/>
</dbReference>
<dbReference type="Pfam" id="PF00923">
    <property type="entry name" value="TAL_FSA"/>
    <property type="match status" value="1"/>
</dbReference>
<proteinExistence type="predicted"/>
<evidence type="ECO:0000313" key="2">
    <source>
        <dbReference type="EMBL" id="SVB58106.1"/>
    </source>
</evidence>
<dbReference type="Gene3D" id="3.20.20.70">
    <property type="entry name" value="Aldolase class I"/>
    <property type="match status" value="1"/>
</dbReference>
<dbReference type="SUPFAM" id="SSF51569">
    <property type="entry name" value="Aldolase"/>
    <property type="match status" value="1"/>
</dbReference>
<evidence type="ECO:0008006" key="3">
    <source>
        <dbReference type="Google" id="ProtNLM"/>
    </source>
</evidence>
<gene>
    <name evidence="2" type="ORF">METZ01_LOCUS210960</name>
</gene>
<feature type="non-terminal residue" evidence="2">
    <location>
        <position position="1"/>
    </location>
</feature>
<dbReference type="GO" id="GO:0005975">
    <property type="term" value="P:carbohydrate metabolic process"/>
    <property type="evidence" value="ECO:0007669"/>
    <property type="project" value="InterPro"/>
</dbReference>
<dbReference type="InterPro" id="IPR013785">
    <property type="entry name" value="Aldolase_TIM"/>
</dbReference>
<dbReference type="AlphaFoldDB" id="A0A382F506"/>
<accession>A0A382F506</accession>
<dbReference type="PANTHER" id="PTHR10683">
    <property type="entry name" value="TRANSALDOLASE"/>
    <property type="match status" value="1"/>
</dbReference>
<reference evidence="2" key="1">
    <citation type="submission" date="2018-05" db="EMBL/GenBank/DDBJ databases">
        <authorList>
            <person name="Lanie J.A."/>
            <person name="Ng W.-L."/>
            <person name="Kazmierczak K.M."/>
            <person name="Andrzejewski T.M."/>
            <person name="Davidsen T.M."/>
            <person name="Wayne K.J."/>
            <person name="Tettelin H."/>
            <person name="Glass J.I."/>
            <person name="Rusch D."/>
            <person name="Podicherti R."/>
            <person name="Tsui H.-C.T."/>
            <person name="Winkler M.E."/>
        </authorList>
    </citation>
    <scope>NUCLEOTIDE SEQUENCE</scope>
</reference>
<name>A0A382F506_9ZZZZ</name>
<sequence length="237" mass="26770">IFIKQMKTKIFCDSADFITIKKFNNNSLVSGFTTNPSLMKLSGAKNYRHYSLKLLKVCKKKPISLEVFGDTFDQMLRQAMIINSWGKNVYVKIPVVNSKGLFSGKVIKTLSQKGIKLNITAVYTVNQVKKILKSINKNSKTIISIFSGRMSDVGKDPVPIIKESVRLTKKMKKVEILWASTREAYNYLQAKKCGCSIITMPSAIIQKISKFGKTYQELTLDTVKKFLKDSVASDFKI</sequence>
<protein>
    <recommendedName>
        <fullName evidence="3">Transaldolase</fullName>
    </recommendedName>
</protein>
<keyword evidence="1" id="KW-0704">Schiff base</keyword>
<organism evidence="2">
    <name type="scientific">marine metagenome</name>
    <dbReference type="NCBI Taxonomy" id="408172"/>
    <lineage>
        <taxon>unclassified sequences</taxon>
        <taxon>metagenomes</taxon>
        <taxon>ecological metagenomes</taxon>
    </lineage>
</organism>
<dbReference type="EMBL" id="UINC01048053">
    <property type="protein sequence ID" value="SVB58106.1"/>
    <property type="molecule type" value="Genomic_DNA"/>
</dbReference>
<evidence type="ECO:0000256" key="1">
    <source>
        <dbReference type="ARBA" id="ARBA00023270"/>
    </source>
</evidence>
<dbReference type="PANTHER" id="PTHR10683:SF40">
    <property type="entry name" value="FRUCTOSE-6-PHOSPHATE ALDOLASE 1-RELATED"/>
    <property type="match status" value="1"/>
</dbReference>